<organism evidence="3 4">
    <name type="scientific">Halopenitus malekzadehii</name>
    <dbReference type="NCBI Taxonomy" id="1267564"/>
    <lineage>
        <taxon>Archaea</taxon>
        <taxon>Methanobacteriati</taxon>
        <taxon>Methanobacteriota</taxon>
        <taxon>Stenosarchaea group</taxon>
        <taxon>Halobacteria</taxon>
        <taxon>Halobacteriales</taxon>
        <taxon>Haloferacaceae</taxon>
        <taxon>Halopenitus</taxon>
    </lineage>
</organism>
<dbReference type="AlphaFoldDB" id="A0A1H6HP87"/>
<evidence type="ECO:0000313" key="4">
    <source>
        <dbReference type="Proteomes" id="UP000199215"/>
    </source>
</evidence>
<evidence type="ECO:0000256" key="2">
    <source>
        <dbReference type="SAM" id="Phobius"/>
    </source>
</evidence>
<feature type="transmembrane region" description="Helical" evidence="2">
    <location>
        <begin position="29"/>
        <end position="50"/>
    </location>
</feature>
<keyword evidence="2" id="KW-0812">Transmembrane</keyword>
<dbReference type="InterPro" id="IPR055709">
    <property type="entry name" value="DUF7285"/>
</dbReference>
<dbReference type="OrthoDB" id="342543at2157"/>
<keyword evidence="2" id="KW-0472">Membrane</keyword>
<dbReference type="STRING" id="1267564.SAMN05192561_101232"/>
<evidence type="ECO:0000313" key="3">
    <source>
        <dbReference type="EMBL" id="SEH37639.1"/>
    </source>
</evidence>
<sequence>MSRSSADCRSRGPGWPPKPGRERGQTEPIAALVALLAVGVGLALYAGVIADADPGTDRRATADIVLDRVHDRVVVAGVAHPDRLAVPAESGIDRRRVGIVIETAERRWHVGERPATRPYPPDTDVARRSVSVRSAPGQQRRGELRVVVGR</sequence>
<keyword evidence="2" id="KW-1133">Transmembrane helix</keyword>
<keyword evidence="4" id="KW-1185">Reference proteome</keyword>
<reference evidence="3 4" key="1">
    <citation type="submission" date="2016-10" db="EMBL/GenBank/DDBJ databases">
        <authorList>
            <person name="de Groot N.N."/>
        </authorList>
    </citation>
    <scope>NUCLEOTIDE SEQUENCE [LARGE SCALE GENOMIC DNA]</scope>
    <source>
        <strain evidence="3 4">IBRC-M10418</strain>
    </source>
</reference>
<dbReference type="EMBL" id="FNWU01000001">
    <property type="protein sequence ID" value="SEH37639.1"/>
    <property type="molecule type" value="Genomic_DNA"/>
</dbReference>
<feature type="region of interest" description="Disordered" evidence="1">
    <location>
        <begin position="1"/>
        <end position="24"/>
    </location>
</feature>
<proteinExistence type="predicted"/>
<accession>A0A1H6HP87</accession>
<dbReference type="Pfam" id="PF23956">
    <property type="entry name" value="DUF7285"/>
    <property type="match status" value="1"/>
</dbReference>
<feature type="compositionally biased region" description="Basic and acidic residues" evidence="1">
    <location>
        <begin position="1"/>
        <end position="10"/>
    </location>
</feature>
<gene>
    <name evidence="3" type="ORF">SAMN05192561_101232</name>
</gene>
<evidence type="ECO:0000256" key="1">
    <source>
        <dbReference type="SAM" id="MobiDB-lite"/>
    </source>
</evidence>
<dbReference type="RefSeq" id="WP_092813147.1">
    <property type="nucleotide sequence ID" value="NZ_FNWU01000001.1"/>
</dbReference>
<protein>
    <submittedName>
        <fullName evidence="3">Uncharacterized protein</fullName>
    </submittedName>
</protein>
<name>A0A1H6HP87_9EURY</name>
<feature type="region of interest" description="Disordered" evidence="1">
    <location>
        <begin position="112"/>
        <end position="143"/>
    </location>
</feature>
<dbReference type="Proteomes" id="UP000199215">
    <property type="component" value="Unassembled WGS sequence"/>
</dbReference>